<feature type="transmembrane region" description="Helical" evidence="5">
    <location>
        <begin position="183"/>
        <end position="206"/>
    </location>
</feature>
<evidence type="ECO:0000313" key="7">
    <source>
        <dbReference type="EMBL" id="PWN99537.1"/>
    </source>
</evidence>
<feature type="transmembrane region" description="Helical" evidence="5">
    <location>
        <begin position="31"/>
        <end position="53"/>
    </location>
</feature>
<feature type="transmembrane region" description="Helical" evidence="5">
    <location>
        <begin position="227"/>
        <end position="246"/>
    </location>
</feature>
<organism evidence="7 8">
    <name type="scientific">Tilletiopsis washingtonensis</name>
    <dbReference type="NCBI Taxonomy" id="58919"/>
    <lineage>
        <taxon>Eukaryota</taxon>
        <taxon>Fungi</taxon>
        <taxon>Dikarya</taxon>
        <taxon>Basidiomycota</taxon>
        <taxon>Ustilaginomycotina</taxon>
        <taxon>Exobasidiomycetes</taxon>
        <taxon>Entylomatales</taxon>
        <taxon>Entylomatales incertae sedis</taxon>
        <taxon>Tilletiopsis</taxon>
    </lineage>
</organism>
<proteinExistence type="predicted"/>
<dbReference type="InterPro" id="IPR007568">
    <property type="entry name" value="RTA1"/>
</dbReference>
<reference evidence="7 8" key="1">
    <citation type="journal article" date="2018" name="Mol. Biol. Evol.">
        <title>Broad Genomic Sampling Reveals a Smut Pathogenic Ancestry of the Fungal Clade Ustilaginomycotina.</title>
        <authorList>
            <person name="Kijpornyongpan T."/>
            <person name="Mondo S.J."/>
            <person name="Barry K."/>
            <person name="Sandor L."/>
            <person name="Lee J."/>
            <person name="Lipzen A."/>
            <person name="Pangilinan J."/>
            <person name="LaButti K."/>
            <person name="Hainaut M."/>
            <person name="Henrissat B."/>
            <person name="Grigoriev I.V."/>
            <person name="Spatafora J.W."/>
            <person name="Aime M.C."/>
        </authorList>
    </citation>
    <scope>NUCLEOTIDE SEQUENCE [LARGE SCALE GENOMIC DNA]</scope>
    <source>
        <strain evidence="7 8">MCA 4186</strain>
    </source>
</reference>
<evidence type="ECO:0000256" key="2">
    <source>
        <dbReference type="ARBA" id="ARBA00022692"/>
    </source>
</evidence>
<keyword evidence="6" id="KW-0732">Signal</keyword>
<dbReference type="PANTHER" id="PTHR31465">
    <property type="entry name" value="PROTEIN RTA1-RELATED"/>
    <property type="match status" value="1"/>
</dbReference>
<feature type="transmembrane region" description="Helical" evidence="5">
    <location>
        <begin position="65"/>
        <end position="82"/>
    </location>
</feature>
<gene>
    <name evidence="7" type="ORF">FA09DRAFT_235274</name>
</gene>
<comment type="subcellular location">
    <subcellularLocation>
        <location evidence="1">Membrane</location>
        <topology evidence="1">Multi-pass membrane protein</topology>
    </subcellularLocation>
</comment>
<dbReference type="AlphaFoldDB" id="A0A316ZCN1"/>
<keyword evidence="8" id="KW-1185">Reference proteome</keyword>
<keyword evidence="4 5" id="KW-0472">Membrane</keyword>
<evidence type="ECO:0000256" key="5">
    <source>
        <dbReference type="SAM" id="Phobius"/>
    </source>
</evidence>
<accession>A0A316ZCN1</accession>
<feature type="transmembrane region" description="Helical" evidence="5">
    <location>
        <begin position="102"/>
        <end position="123"/>
    </location>
</feature>
<dbReference type="PANTHER" id="PTHR31465:SF1">
    <property type="entry name" value="PROTEIN RTA1-RELATED"/>
    <property type="match status" value="1"/>
</dbReference>
<evidence type="ECO:0008006" key="9">
    <source>
        <dbReference type="Google" id="ProtNLM"/>
    </source>
</evidence>
<evidence type="ECO:0000256" key="6">
    <source>
        <dbReference type="SAM" id="SignalP"/>
    </source>
</evidence>
<dbReference type="Pfam" id="PF04479">
    <property type="entry name" value="RTA1"/>
    <property type="match status" value="1"/>
</dbReference>
<evidence type="ECO:0000313" key="8">
    <source>
        <dbReference type="Proteomes" id="UP000245946"/>
    </source>
</evidence>
<sequence length="326" mass="35604">MPRHICLLAGALLLSAPLVAAEPALDPEGLLIYMPTIGAAVGIGGAYLLLAAVHFFHIFRSGAKWGLCLPIGGLFAALGWLLRLPVRTNQRSTPLYAVQQLFIVLSPAAFLAFNYILYGRLIVAIDKSIDMGGKKRQRSEFSPIPPRIVGRLFVWSDVITFLVQCAGGGMQATDMHETGTKIFLVGVILQGVSYLIFTVLSLTAHFRLRRLDRVFAFRNLFASHPTLRLLLAIYIASVLILVRSVFRIVEASEGYGGPLMANEHWLIFLDALPLLLAVAIWAVLWPSALLEESSTLAAQRHEMRGLAGGDCEQVASSERASIAKPF</sequence>
<feature type="signal peptide" evidence="6">
    <location>
        <begin position="1"/>
        <end position="21"/>
    </location>
</feature>
<dbReference type="GeneID" id="37267163"/>
<evidence type="ECO:0000256" key="4">
    <source>
        <dbReference type="ARBA" id="ARBA00023136"/>
    </source>
</evidence>
<dbReference type="Proteomes" id="UP000245946">
    <property type="component" value="Unassembled WGS sequence"/>
</dbReference>
<protein>
    <recommendedName>
        <fullName evidence="9">RTA1-domain-containing protein</fullName>
    </recommendedName>
</protein>
<feature type="chain" id="PRO_5016238542" description="RTA1-domain-containing protein" evidence="6">
    <location>
        <begin position="22"/>
        <end position="326"/>
    </location>
</feature>
<dbReference type="EMBL" id="KZ819288">
    <property type="protein sequence ID" value="PWN99537.1"/>
    <property type="molecule type" value="Genomic_DNA"/>
</dbReference>
<dbReference type="GO" id="GO:0016020">
    <property type="term" value="C:membrane"/>
    <property type="evidence" value="ECO:0007669"/>
    <property type="project" value="UniProtKB-SubCell"/>
</dbReference>
<dbReference type="RefSeq" id="XP_025599816.1">
    <property type="nucleotide sequence ID" value="XM_025739617.1"/>
</dbReference>
<keyword evidence="2 5" id="KW-0812">Transmembrane</keyword>
<keyword evidence="3 5" id="KW-1133">Transmembrane helix</keyword>
<feature type="transmembrane region" description="Helical" evidence="5">
    <location>
        <begin position="266"/>
        <end position="290"/>
    </location>
</feature>
<evidence type="ECO:0000256" key="1">
    <source>
        <dbReference type="ARBA" id="ARBA00004141"/>
    </source>
</evidence>
<dbReference type="STRING" id="58919.A0A316ZCN1"/>
<name>A0A316ZCN1_9BASI</name>
<dbReference type="OrthoDB" id="3358017at2759"/>
<evidence type="ECO:0000256" key="3">
    <source>
        <dbReference type="ARBA" id="ARBA00022989"/>
    </source>
</evidence>